<organism evidence="1 2">
    <name type="scientific">Mesorhizobium plurifarium</name>
    <dbReference type="NCBI Taxonomy" id="69974"/>
    <lineage>
        <taxon>Bacteria</taxon>
        <taxon>Pseudomonadati</taxon>
        <taxon>Pseudomonadota</taxon>
        <taxon>Alphaproteobacteria</taxon>
        <taxon>Hyphomicrobiales</taxon>
        <taxon>Phyllobacteriaceae</taxon>
        <taxon>Mesorhizobium</taxon>
    </lineage>
</organism>
<proteinExistence type="predicted"/>
<name>A0A090G326_MESPL</name>
<sequence length="69" mass="7395">MSVATELGPGRAGPRYDCHPIMHGQFRQSHPGWALDKLSNVVAMPAAVAVGPYRIATCKYPCRAIEGSV</sequence>
<accession>A0A090G326</accession>
<dbReference type="AlphaFoldDB" id="A0A090G326"/>
<evidence type="ECO:0000313" key="1">
    <source>
        <dbReference type="EMBL" id="CDX51104.1"/>
    </source>
</evidence>
<dbReference type="Proteomes" id="UP000046122">
    <property type="component" value="Unassembled WGS sequence"/>
</dbReference>
<evidence type="ECO:0000313" key="2">
    <source>
        <dbReference type="Proteomes" id="UP000046122"/>
    </source>
</evidence>
<reference evidence="1 2" key="1">
    <citation type="submission" date="2014-08" db="EMBL/GenBank/DDBJ databases">
        <authorList>
            <person name="Moulin Lionel"/>
        </authorList>
    </citation>
    <scope>NUCLEOTIDE SEQUENCE [LARGE SCALE GENOMIC DNA]</scope>
</reference>
<gene>
    <name evidence="1" type="ORF">MPL3365_130291</name>
</gene>
<dbReference type="EMBL" id="CCNE01000005">
    <property type="protein sequence ID" value="CDX51104.1"/>
    <property type="molecule type" value="Genomic_DNA"/>
</dbReference>
<protein>
    <submittedName>
        <fullName evidence="1">Uncharacterized protein</fullName>
    </submittedName>
</protein>